<accession>Q50007</accession>
<organism evidence="1">
    <name type="scientific">Mycobacterium leprae</name>
    <dbReference type="NCBI Taxonomy" id="1769"/>
    <lineage>
        <taxon>Bacteria</taxon>
        <taxon>Bacillati</taxon>
        <taxon>Actinomycetota</taxon>
        <taxon>Actinomycetes</taxon>
        <taxon>Mycobacteriales</taxon>
        <taxon>Mycobacteriaceae</taxon>
        <taxon>Mycobacterium</taxon>
    </lineage>
</organism>
<reference evidence="1" key="1">
    <citation type="submission" date="1994-09" db="EMBL/GenBank/DDBJ databases">
        <authorList>
            <person name="Robison K."/>
        </authorList>
    </citation>
    <scope>NUCLEOTIDE SEQUENCE</scope>
</reference>
<dbReference type="AlphaFoldDB" id="Q50007"/>
<evidence type="ECO:0000313" key="1">
    <source>
        <dbReference type="EMBL" id="AAA62923.1"/>
    </source>
</evidence>
<sequence length="53" mass="5615">MLNLANFVQPVVSADSRPSRGCRSGDCAACQHLRWQTKPRKSSMGTPNSGGGP</sequence>
<proteinExistence type="predicted"/>
<name>Q50007_MYCLR</name>
<reference evidence="1" key="2">
    <citation type="submission" date="1995-04" db="EMBL/GenBank/DDBJ databases">
        <authorList>
            <person name="Smith D.R."/>
        </authorList>
    </citation>
    <scope>NUCLEOTIDE SEQUENCE</scope>
</reference>
<dbReference type="EMBL" id="U15181">
    <property type="protein sequence ID" value="AAA62923.1"/>
    <property type="molecule type" value="Genomic_DNA"/>
</dbReference>
<protein>
    <submittedName>
        <fullName evidence="1">U1764x</fullName>
    </submittedName>
</protein>